<dbReference type="PANTHER" id="PTHR13947:SF37">
    <property type="entry name" value="LD18367P"/>
    <property type="match status" value="1"/>
</dbReference>
<dbReference type="PANTHER" id="PTHR13947">
    <property type="entry name" value="GNAT FAMILY N-ACETYLTRANSFERASE"/>
    <property type="match status" value="1"/>
</dbReference>
<dbReference type="InterPro" id="IPR050769">
    <property type="entry name" value="NAT_camello-type"/>
</dbReference>
<feature type="compositionally biased region" description="Low complexity" evidence="2">
    <location>
        <begin position="25"/>
        <end position="43"/>
    </location>
</feature>
<dbReference type="RefSeq" id="XP_013249385.1">
    <property type="nucleotide sequence ID" value="XM_013393931.1"/>
</dbReference>
<dbReference type="OMA" id="GMAVIQC"/>
<reference evidence="3" key="2">
    <citation type="submission" date="2013-10" db="EMBL/GenBank/DDBJ databases">
        <authorList>
            <person name="Aslett M."/>
        </authorList>
    </citation>
    <scope>NUCLEOTIDE SEQUENCE [LARGE SCALE GENOMIC DNA]</scope>
    <source>
        <strain evidence="3">Houghton</strain>
    </source>
</reference>
<dbReference type="GO" id="GO:0008080">
    <property type="term" value="F:N-acetyltransferase activity"/>
    <property type="evidence" value="ECO:0007669"/>
    <property type="project" value="InterPro"/>
</dbReference>
<evidence type="ECO:0000256" key="1">
    <source>
        <dbReference type="ARBA" id="ARBA00022679"/>
    </source>
</evidence>
<evidence type="ECO:0000256" key="2">
    <source>
        <dbReference type="SAM" id="MobiDB-lite"/>
    </source>
</evidence>
<dbReference type="VEuPathDB" id="ToxoDB:EAH_00054600"/>
<sequence length="281" mass="31105">MPANNEGGPVTGHQEADIRSHAENGDSASSHNASNNGNSSNGAEDPEVLQGNGRRGFSTCASEPQLWRSVSRQGQQQEEEDDKQQQTELDSETKPRLRRRSSSCHSTRQEATSANVVLREACSSDAPLVRDLMKSHLRSLILPAVFYWLCRHAQDFGSFLIICCCFVPLDRMLMSLSCFLLLLLARVVLELEQYASRGCPDLADFDRHYLQAERNRFWVAEKKQPTGSRVVGCIGLIIHPSSPQEGQLVRQIHRPQGIITNHDLQTDASSVVVKAQTSGAP</sequence>
<gene>
    <name evidence="3" type="ORF">EAH_00054600</name>
</gene>
<accession>U6GN24</accession>
<name>U6GN24_EIMAC</name>
<reference evidence="3" key="1">
    <citation type="submission" date="2013-10" db="EMBL/GenBank/DDBJ databases">
        <title>Genomic analysis of the causative agents of coccidiosis in chickens.</title>
        <authorList>
            <person name="Reid A.J."/>
            <person name="Blake D."/>
            <person name="Billington K."/>
            <person name="Browne H."/>
            <person name="Dunn M."/>
            <person name="Hung S."/>
            <person name="Kawahara F."/>
            <person name="Miranda-Saavedra D."/>
            <person name="Mourier T."/>
            <person name="Nagra H."/>
            <person name="Otto T.D."/>
            <person name="Rawlings N."/>
            <person name="Sanchez A."/>
            <person name="Sanders M."/>
            <person name="Subramaniam C."/>
            <person name="Tay Y."/>
            <person name="Dear P."/>
            <person name="Doerig C."/>
            <person name="Gruber A."/>
            <person name="Parkinson J."/>
            <person name="Shirley M."/>
            <person name="Wan K.L."/>
            <person name="Berriman M."/>
            <person name="Tomley F."/>
            <person name="Pain A."/>
        </authorList>
    </citation>
    <scope>NUCLEOTIDE SEQUENCE [LARGE SCALE GENOMIC DNA]</scope>
    <source>
        <strain evidence="3">Houghton</strain>
    </source>
</reference>
<keyword evidence="4" id="KW-1185">Reference proteome</keyword>
<feature type="compositionally biased region" description="Basic and acidic residues" evidence="2">
    <location>
        <begin position="14"/>
        <end position="24"/>
    </location>
</feature>
<protein>
    <submittedName>
        <fullName evidence="3">Acetyltransferase domain-containing protein, putative</fullName>
    </submittedName>
</protein>
<organism evidence="3 4">
    <name type="scientific">Eimeria acervulina</name>
    <name type="common">Coccidian parasite</name>
    <dbReference type="NCBI Taxonomy" id="5801"/>
    <lineage>
        <taxon>Eukaryota</taxon>
        <taxon>Sar</taxon>
        <taxon>Alveolata</taxon>
        <taxon>Apicomplexa</taxon>
        <taxon>Conoidasida</taxon>
        <taxon>Coccidia</taxon>
        <taxon>Eucoccidiorida</taxon>
        <taxon>Eimeriorina</taxon>
        <taxon>Eimeriidae</taxon>
        <taxon>Eimeria</taxon>
    </lineage>
</organism>
<evidence type="ECO:0000313" key="3">
    <source>
        <dbReference type="EMBL" id="CDI80683.1"/>
    </source>
</evidence>
<dbReference type="OrthoDB" id="41532at2759"/>
<evidence type="ECO:0000313" key="4">
    <source>
        <dbReference type="Proteomes" id="UP000018050"/>
    </source>
</evidence>
<dbReference type="EMBL" id="HG671287">
    <property type="protein sequence ID" value="CDI80683.1"/>
    <property type="molecule type" value="Genomic_DNA"/>
</dbReference>
<feature type="region of interest" description="Disordered" evidence="2">
    <location>
        <begin position="1"/>
        <end position="108"/>
    </location>
</feature>
<keyword evidence="1 3" id="KW-0808">Transferase</keyword>
<dbReference type="Proteomes" id="UP000018050">
    <property type="component" value="Unassembled WGS sequence"/>
</dbReference>
<dbReference type="GeneID" id="25273530"/>
<proteinExistence type="predicted"/>
<dbReference type="AlphaFoldDB" id="U6GN24"/>